<evidence type="ECO:0000256" key="1">
    <source>
        <dbReference type="ARBA" id="ARBA00006987"/>
    </source>
</evidence>
<dbReference type="AlphaFoldDB" id="A0A367PHS7"/>
<dbReference type="PIRSF" id="PIRSF017082">
    <property type="entry name" value="YflP"/>
    <property type="match status" value="1"/>
</dbReference>
<accession>A0A367PHS7</accession>
<comment type="similarity">
    <text evidence="1">Belongs to the UPF0065 (bug) family.</text>
</comment>
<dbReference type="Gene3D" id="3.40.190.10">
    <property type="entry name" value="Periplasmic binding protein-like II"/>
    <property type="match status" value="1"/>
</dbReference>
<organism evidence="3 4">
    <name type="scientific">Cupriavidus necator</name>
    <name type="common">Alcaligenes eutrophus</name>
    <name type="synonym">Ralstonia eutropha</name>
    <dbReference type="NCBI Taxonomy" id="106590"/>
    <lineage>
        <taxon>Bacteria</taxon>
        <taxon>Pseudomonadati</taxon>
        <taxon>Pseudomonadota</taxon>
        <taxon>Betaproteobacteria</taxon>
        <taxon>Burkholderiales</taxon>
        <taxon>Burkholderiaceae</taxon>
        <taxon>Cupriavidus</taxon>
    </lineage>
</organism>
<sequence>MSAFRRFAPMLAIAAAAVSGINPSRAAEPAYPARPVKVVVPSVAGGPIDTVSRLVSDKLGARLGTGFYIENKPGGNVQIGSNYVAKSDPDGYTLLTTSPAHVTNPLLYSKLPYDPLKDLTGVAMMARVPLLVVVNTDLPVHSVQELVAWAKAHPDRVRYGTSGAGSTANLAAELFAMHAGIKLDHVPYKGAAAVLPDLLAGRVEMTVDTLQLLGPYIKSGKLRAIAFTGAKRVPALPNVPTLAESGYPDAVAMSWLAIVAPARTPQRVIDKLAQTTTEVLQENDVRKRIAEYGMEADVMTPAQVNRYFDAESQRWSKVIKAGNIHVQ</sequence>
<evidence type="ECO:0000313" key="4">
    <source>
        <dbReference type="Proteomes" id="UP000253501"/>
    </source>
</evidence>
<proteinExistence type="inferred from homology"/>
<dbReference type="SUPFAM" id="SSF53850">
    <property type="entry name" value="Periplasmic binding protein-like II"/>
    <property type="match status" value="1"/>
</dbReference>
<protein>
    <submittedName>
        <fullName evidence="3">Tripartite tricarboxylate transporter substrate binding protein</fullName>
    </submittedName>
</protein>
<dbReference type="CDD" id="cd13578">
    <property type="entry name" value="PBP2_Bug27"/>
    <property type="match status" value="1"/>
</dbReference>
<dbReference type="Pfam" id="PF03401">
    <property type="entry name" value="TctC"/>
    <property type="match status" value="1"/>
</dbReference>
<name>A0A367PHS7_CUPNE</name>
<dbReference type="Gene3D" id="3.40.190.150">
    <property type="entry name" value="Bordetella uptake gene, domain 1"/>
    <property type="match status" value="1"/>
</dbReference>
<feature type="chain" id="PRO_5016594819" evidence="2">
    <location>
        <begin position="27"/>
        <end position="327"/>
    </location>
</feature>
<evidence type="ECO:0000313" key="3">
    <source>
        <dbReference type="EMBL" id="RCJ07422.1"/>
    </source>
</evidence>
<feature type="signal peptide" evidence="2">
    <location>
        <begin position="1"/>
        <end position="26"/>
    </location>
</feature>
<dbReference type="InterPro" id="IPR005064">
    <property type="entry name" value="BUG"/>
</dbReference>
<evidence type="ECO:0000256" key="2">
    <source>
        <dbReference type="SAM" id="SignalP"/>
    </source>
</evidence>
<dbReference type="EMBL" id="QDHA01000037">
    <property type="protein sequence ID" value="RCJ07422.1"/>
    <property type="molecule type" value="Genomic_DNA"/>
</dbReference>
<comment type="caution">
    <text evidence="3">The sequence shown here is derived from an EMBL/GenBank/DDBJ whole genome shotgun (WGS) entry which is preliminary data.</text>
</comment>
<keyword evidence="2" id="KW-0732">Signal</keyword>
<gene>
    <name evidence="3" type="ORF">DDK22_15675</name>
</gene>
<dbReference type="InterPro" id="IPR042100">
    <property type="entry name" value="Bug_dom1"/>
</dbReference>
<dbReference type="Proteomes" id="UP000253501">
    <property type="component" value="Unassembled WGS sequence"/>
</dbReference>
<reference evidence="3 4" key="1">
    <citation type="submission" date="2018-04" db="EMBL/GenBank/DDBJ databases">
        <title>Cupriavidus necator CR12 genome sequencing and assembly.</title>
        <authorList>
            <person name="Ben Fekih I."/>
            <person name="Mazhar H.S."/>
            <person name="Bello S.K."/>
            <person name="Rensing C."/>
        </authorList>
    </citation>
    <scope>NUCLEOTIDE SEQUENCE [LARGE SCALE GENOMIC DNA]</scope>
    <source>
        <strain evidence="3 4">CR12</strain>
    </source>
</reference>
<dbReference type="PANTHER" id="PTHR42928:SF5">
    <property type="entry name" value="BLR1237 PROTEIN"/>
    <property type="match status" value="1"/>
</dbReference>
<dbReference type="RefSeq" id="WP_114132674.1">
    <property type="nucleotide sequence ID" value="NZ_CP068434.1"/>
</dbReference>
<dbReference type="PANTHER" id="PTHR42928">
    <property type="entry name" value="TRICARBOXYLATE-BINDING PROTEIN"/>
    <property type="match status" value="1"/>
</dbReference>